<reference evidence="1 2" key="1">
    <citation type="submission" date="2020-08" db="EMBL/GenBank/DDBJ databases">
        <title>Genomic Encyclopedia of Type Strains, Phase III (KMG-III): the genomes of soil and plant-associated and newly described type strains.</title>
        <authorList>
            <person name="Whitman W."/>
        </authorList>
    </citation>
    <scope>NUCLEOTIDE SEQUENCE [LARGE SCALE GENOMIC DNA]</scope>
    <source>
        <strain evidence="1 2">CECT 7247</strain>
    </source>
</reference>
<dbReference type="EMBL" id="JACHXO010000002">
    <property type="protein sequence ID" value="MBB3194015.1"/>
    <property type="molecule type" value="Genomic_DNA"/>
</dbReference>
<dbReference type="GO" id="GO:0032259">
    <property type="term" value="P:methylation"/>
    <property type="evidence" value="ECO:0007669"/>
    <property type="project" value="UniProtKB-KW"/>
</dbReference>
<dbReference type="GO" id="GO:0008168">
    <property type="term" value="F:methyltransferase activity"/>
    <property type="evidence" value="ECO:0007669"/>
    <property type="project" value="UniProtKB-KW"/>
</dbReference>
<gene>
    <name evidence="1" type="ORF">FHS28_001400</name>
</gene>
<dbReference type="SUPFAM" id="SSF53335">
    <property type="entry name" value="S-adenosyl-L-methionine-dependent methyltransferases"/>
    <property type="match status" value="1"/>
</dbReference>
<dbReference type="Proteomes" id="UP000574369">
    <property type="component" value="Unassembled WGS sequence"/>
</dbReference>
<proteinExistence type="predicted"/>
<dbReference type="Pfam" id="PF13489">
    <property type="entry name" value="Methyltransf_23"/>
    <property type="match status" value="1"/>
</dbReference>
<dbReference type="RefSeq" id="WP_088449906.1">
    <property type="nucleotide sequence ID" value="NZ_JACHXO010000002.1"/>
</dbReference>
<protein>
    <submittedName>
        <fullName evidence="1">SAM-dependent methyltransferase</fullName>
    </submittedName>
</protein>
<keyword evidence="1" id="KW-0489">Methyltransferase</keyword>
<evidence type="ECO:0000313" key="2">
    <source>
        <dbReference type="Proteomes" id="UP000574369"/>
    </source>
</evidence>
<dbReference type="InterPro" id="IPR029063">
    <property type="entry name" value="SAM-dependent_MTases_sf"/>
</dbReference>
<accession>A0ABR6GPI7</accession>
<sequence>MDAATDLFYGTYAERLRAQPESPRSAMMTLAERCFRRGDVILDVGAGSGRDTAALRALGMEAVGVEPNEAMRAGAIAAHPDLADQLRPGGLPAWGSPLRIDIRMALMASCAARC</sequence>
<evidence type="ECO:0000313" key="1">
    <source>
        <dbReference type="EMBL" id="MBB3194015.1"/>
    </source>
</evidence>
<name>A0ABR6GPI7_9BURK</name>
<keyword evidence="2" id="KW-1185">Reference proteome</keyword>
<dbReference type="Gene3D" id="3.40.50.150">
    <property type="entry name" value="Vaccinia Virus protein VP39"/>
    <property type="match status" value="1"/>
</dbReference>
<keyword evidence="1" id="KW-0808">Transferase</keyword>
<organism evidence="1 2">
    <name type="scientific">Roseateles terrae</name>
    <dbReference type="NCBI Taxonomy" id="431060"/>
    <lineage>
        <taxon>Bacteria</taxon>
        <taxon>Pseudomonadati</taxon>
        <taxon>Pseudomonadota</taxon>
        <taxon>Betaproteobacteria</taxon>
        <taxon>Burkholderiales</taxon>
        <taxon>Sphaerotilaceae</taxon>
        <taxon>Roseateles</taxon>
    </lineage>
</organism>
<comment type="caution">
    <text evidence="1">The sequence shown here is derived from an EMBL/GenBank/DDBJ whole genome shotgun (WGS) entry which is preliminary data.</text>
</comment>